<evidence type="ECO:0000313" key="1">
    <source>
        <dbReference type="EMBL" id="MBD1320570.1"/>
    </source>
</evidence>
<name>A0ABR7WCP5_9ACTN</name>
<dbReference type="SUPFAM" id="SSF55874">
    <property type="entry name" value="ATPase domain of HSP90 chaperone/DNA topoisomerase II/histidine kinase"/>
    <property type="match status" value="1"/>
</dbReference>
<dbReference type="EMBL" id="JACWMS010000002">
    <property type="protein sequence ID" value="MBD1320570.1"/>
    <property type="molecule type" value="Genomic_DNA"/>
</dbReference>
<proteinExistence type="predicted"/>
<dbReference type="GO" id="GO:0005524">
    <property type="term" value="F:ATP binding"/>
    <property type="evidence" value="ECO:0007669"/>
    <property type="project" value="UniProtKB-KW"/>
</dbReference>
<comment type="caution">
    <text evidence="1">The sequence shown here is derived from an EMBL/GenBank/DDBJ whole genome shotgun (WGS) entry which is preliminary data.</text>
</comment>
<evidence type="ECO:0000313" key="2">
    <source>
        <dbReference type="Proteomes" id="UP000602395"/>
    </source>
</evidence>
<dbReference type="RefSeq" id="WP_190267195.1">
    <property type="nucleotide sequence ID" value="NZ_BAABAD010000004.1"/>
</dbReference>
<dbReference type="Pfam" id="PF13589">
    <property type="entry name" value="HATPase_c_3"/>
    <property type="match status" value="1"/>
</dbReference>
<dbReference type="InterPro" id="IPR036890">
    <property type="entry name" value="HATPase_C_sf"/>
</dbReference>
<keyword evidence="1" id="KW-0067">ATP-binding</keyword>
<dbReference type="Proteomes" id="UP000602395">
    <property type="component" value="Unassembled WGS sequence"/>
</dbReference>
<keyword evidence="1" id="KW-0547">Nucleotide-binding</keyword>
<dbReference type="Gene3D" id="3.30.565.10">
    <property type="entry name" value="Histidine kinase-like ATPase, C-terminal domain"/>
    <property type="match status" value="1"/>
</dbReference>
<keyword evidence="2" id="KW-1185">Reference proteome</keyword>
<gene>
    <name evidence="1" type="ORF">IDF66_13365</name>
</gene>
<protein>
    <submittedName>
        <fullName evidence="1">ATP-binding protein</fullName>
    </submittedName>
</protein>
<sequence>MSSDADEVIGRIKLDPDPGLVKSLGANHTLESAIADLIDNSLDADATHVAVRLLTEGDRLVQVEVVDNGTGMGQNEIDAAMTIGRQRDYAAGDLGHFGMGLKAASFGHGDVLTVWSSKRAGEPQGRRIRRGDYSRDFTCEVLSSGLASQYTVDRERIVRSGIGTTVIWSELRSAYRGNSSDEAQSWLSKRNENLRAHLGVTYHRLLSSNRLSIEVLVAERAEAKDSLGIPVLPVDPFGYRTPGHPAYPKVLVATAGGTEVEMVCHIWPAKSDVTGYRIAGNPGVQYQGFYIYRNDRLLQVGGWSDTAAHTPARQLARIVVDDSDAIGQFLTMNPEKSGLKFEPAFHDAIDKARSSDGTTFLDYIQDAETVFAESNKRRRRRKPVIQPGKGFAPALHKRIGAELSYLHGDSLAMKWTRLPAGEFIDVDFHSKTVWLNSRYRSLFAPGGGRLNDSPMLKSLLFLLTHGVFEGQVLGARDKDEIALWTSVLGAAVVAEEQMRDG</sequence>
<accession>A0ABR7WCP5</accession>
<reference evidence="1 2" key="1">
    <citation type="submission" date="2020-09" db="EMBL/GenBank/DDBJ databases">
        <title>Novel species in genus Gordonia.</title>
        <authorList>
            <person name="Zhang G."/>
        </authorList>
    </citation>
    <scope>NUCLEOTIDE SEQUENCE [LARGE SCALE GENOMIC DNA]</scope>
    <source>
        <strain evidence="1 2">ON-33</strain>
    </source>
</reference>
<organism evidence="1 2">
    <name type="scientific">Gordonia hankookensis</name>
    <dbReference type="NCBI Taxonomy" id="589403"/>
    <lineage>
        <taxon>Bacteria</taxon>
        <taxon>Bacillati</taxon>
        <taxon>Actinomycetota</taxon>
        <taxon>Actinomycetes</taxon>
        <taxon>Mycobacteriales</taxon>
        <taxon>Gordoniaceae</taxon>
        <taxon>Gordonia</taxon>
    </lineage>
</organism>